<sequence>MHTQVTVPAPSFSEAYGGHRRTSTAELSTSSTPCADHGNEKHLPHSQHFSIPYTNATTAPCTSDGDSVLTCPHCDCTNHLARLLQPDITPRSCTTSTSSRFLADSAPLDLSCPHCHRTCKSRIGSVGHFRIHRTETGDPVPGAPTYTRNTDSTIWTAHAHSHIAWAY</sequence>
<accession>A0A183S8A9</accession>
<protein>
    <submittedName>
        <fullName evidence="5">C2H2-type domain-containing protein</fullName>
    </submittedName>
</protein>
<proteinExistence type="predicted"/>
<dbReference type="Proteomes" id="UP000275846">
    <property type="component" value="Unassembled WGS sequence"/>
</dbReference>
<reference evidence="5" key="1">
    <citation type="submission" date="2016-06" db="UniProtKB">
        <authorList>
            <consortium name="WormBaseParasite"/>
        </authorList>
    </citation>
    <scope>IDENTIFICATION</scope>
</reference>
<evidence type="ECO:0000313" key="4">
    <source>
        <dbReference type="Proteomes" id="UP000275846"/>
    </source>
</evidence>
<reference evidence="3 4" key="2">
    <citation type="submission" date="2018-11" db="EMBL/GenBank/DDBJ databases">
        <authorList>
            <consortium name="Pathogen Informatics"/>
        </authorList>
    </citation>
    <scope>NUCLEOTIDE SEQUENCE [LARGE SCALE GENOMIC DNA]</scope>
    <source>
        <strain evidence="3 4">NST_G2</strain>
    </source>
</reference>
<evidence type="ECO:0000313" key="3">
    <source>
        <dbReference type="EMBL" id="VDL85639.1"/>
    </source>
</evidence>
<feature type="region of interest" description="Disordered" evidence="1">
    <location>
        <begin position="1"/>
        <end position="46"/>
    </location>
</feature>
<feature type="domain" description="C2H2-type" evidence="2">
    <location>
        <begin position="112"/>
        <end position="132"/>
    </location>
</feature>
<keyword evidence="4" id="KW-1185">Reference proteome</keyword>
<dbReference type="EMBL" id="UYSU01000326">
    <property type="protein sequence ID" value="VDL85639.1"/>
    <property type="molecule type" value="Genomic_DNA"/>
</dbReference>
<dbReference type="PROSITE" id="PS00028">
    <property type="entry name" value="ZINC_FINGER_C2H2_1"/>
    <property type="match status" value="1"/>
</dbReference>
<evidence type="ECO:0000259" key="2">
    <source>
        <dbReference type="PROSITE" id="PS00028"/>
    </source>
</evidence>
<dbReference type="AlphaFoldDB" id="A0A183S8A9"/>
<name>A0A183S8A9_SCHSO</name>
<organism evidence="5">
    <name type="scientific">Schistocephalus solidus</name>
    <name type="common">Tapeworm</name>
    <dbReference type="NCBI Taxonomy" id="70667"/>
    <lineage>
        <taxon>Eukaryota</taxon>
        <taxon>Metazoa</taxon>
        <taxon>Spiralia</taxon>
        <taxon>Lophotrochozoa</taxon>
        <taxon>Platyhelminthes</taxon>
        <taxon>Cestoda</taxon>
        <taxon>Eucestoda</taxon>
        <taxon>Diphyllobothriidea</taxon>
        <taxon>Diphyllobothriidae</taxon>
        <taxon>Schistocephalus</taxon>
    </lineage>
</organism>
<evidence type="ECO:0000313" key="5">
    <source>
        <dbReference type="WBParaSite" id="SSLN_0000047801-mRNA-1"/>
    </source>
</evidence>
<dbReference type="WBParaSite" id="SSLN_0000047801-mRNA-1">
    <property type="protein sequence ID" value="SSLN_0000047801-mRNA-1"/>
    <property type="gene ID" value="SSLN_0000047801"/>
</dbReference>
<dbReference type="InterPro" id="IPR013087">
    <property type="entry name" value="Znf_C2H2_type"/>
</dbReference>
<evidence type="ECO:0000256" key="1">
    <source>
        <dbReference type="SAM" id="MobiDB-lite"/>
    </source>
</evidence>
<gene>
    <name evidence="3" type="ORF">SSLN_LOCUS457</name>
</gene>
<feature type="compositionally biased region" description="Polar residues" evidence="1">
    <location>
        <begin position="24"/>
        <end position="33"/>
    </location>
</feature>